<dbReference type="Proteomes" id="UP000034883">
    <property type="component" value="Chromosome"/>
</dbReference>
<protein>
    <recommendedName>
        <fullName evidence="2">DUF1266 domain-containing protein</fullName>
    </recommendedName>
</protein>
<dbReference type="InterPro" id="IPR009677">
    <property type="entry name" value="DUF1266"/>
</dbReference>
<evidence type="ECO:0000313" key="3">
    <source>
        <dbReference type="EMBL" id="AKF11197.1"/>
    </source>
</evidence>
<keyword evidence="1" id="KW-0812">Transmembrane</keyword>
<evidence type="ECO:0000259" key="2">
    <source>
        <dbReference type="Pfam" id="PF06889"/>
    </source>
</evidence>
<evidence type="ECO:0000256" key="1">
    <source>
        <dbReference type="SAM" id="Phobius"/>
    </source>
</evidence>
<keyword evidence="1" id="KW-1133">Transmembrane helix</keyword>
<dbReference type="Pfam" id="PF06889">
    <property type="entry name" value="DUF1266"/>
    <property type="match status" value="1"/>
</dbReference>
<dbReference type="EMBL" id="CP011125">
    <property type="protein sequence ID" value="AKF11197.1"/>
    <property type="molecule type" value="Genomic_DNA"/>
</dbReference>
<name>A0A0F6YNB3_9BACT</name>
<proteinExistence type="predicted"/>
<keyword evidence="4" id="KW-1185">Reference proteome</keyword>
<reference evidence="3 4" key="1">
    <citation type="submission" date="2015-03" db="EMBL/GenBank/DDBJ databases">
        <title>Genome assembly of Sandaracinus amylolyticus DSM 53668.</title>
        <authorList>
            <person name="Sharma G."/>
            <person name="Subramanian S."/>
        </authorList>
    </citation>
    <scope>NUCLEOTIDE SEQUENCE [LARGE SCALE GENOMIC DNA]</scope>
    <source>
        <strain evidence="3 4">DSM 53668</strain>
    </source>
</reference>
<evidence type="ECO:0000313" key="4">
    <source>
        <dbReference type="Proteomes" id="UP000034883"/>
    </source>
</evidence>
<feature type="transmembrane region" description="Helical" evidence="1">
    <location>
        <begin position="6"/>
        <end position="25"/>
    </location>
</feature>
<dbReference type="AlphaFoldDB" id="A0A0F6YNB3"/>
<dbReference type="STRING" id="927083.DB32_008346"/>
<feature type="domain" description="DUF1266" evidence="2">
    <location>
        <begin position="113"/>
        <end position="181"/>
    </location>
</feature>
<keyword evidence="1" id="KW-0472">Membrane</keyword>
<organism evidence="3 4">
    <name type="scientific">Sandaracinus amylolyticus</name>
    <dbReference type="NCBI Taxonomy" id="927083"/>
    <lineage>
        <taxon>Bacteria</taxon>
        <taxon>Pseudomonadati</taxon>
        <taxon>Myxococcota</taxon>
        <taxon>Polyangia</taxon>
        <taxon>Polyangiales</taxon>
        <taxon>Sandaracinaceae</taxon>
        <taxon>Sandaracinus</taxon>
    </lineage>
</organism>
<accession>A0A0F6YNB3</accession>
<sequence>MVEVTVALVVSSIAGAIAFVSRLSYAGTGRWLVARFDVLKPLGELAASSNDGSALPRALDAWARCAIAPIMGDDEWLASLPGETRVMLARWWRIANGHDAVARVQALLATRCCAWDRVRAIHVVIAANRAGYVTREYTRSAVLHACRELQAAYPSFDAIASEYLVARRRWAQLPADGSGDDASQQRCVANVATFQRRDWDAVPFHLFLCA</sequence>
<gene>
    <name evidence="3" type="ORF">DB32_008346</name>
</gene>
<dbReference type="KEGG" id="samy:DB32_008346"/>